<dbReference type="RefSeq" id="WP_100277559.1">
    <property type="nucleotide sequence ID" value="NZ_CP018799.1"/>
</dbReference>
<protein>
    <submittedName>
        <fullName evidence="1">Uncharacterized protein</fullName>
    </submittedName>
</protein>
<gene>
    <name evidence="1" type="ORF">Ga0123461_1276</name>
</gene>
<organism evidence="1 2">
    <name type="scientific">Mariprofundus aestuarium</name>
    <dbReference type="NCBI Taxonomy" id="1921086"/>
    <lineage>
        <taxon>Bacteria</taxon>
        <taxon>Pseudomonadati</taxon>
        <taxon>Pseudomonadota</taxon>
        <taxon>Candidatius Mariprofundia</taxon>
        <taxon>Mariprofundales</taxon>
        <taxon>Mariprofundaceae</taxon>
        <taxon>Mariprofundus</taxon>
    </lineage>
</organism>
<sequence>MVNKRIKVTLSDDAAASIRRLSQVSGECMSSILSSLFETNLDHIDQISDLLEQSADIRSQLPNKGSKVLQSVFDHIQHEIQDTVPICDPENIVYNQNNEEILPIRSIGGRSSSDGHISNDSGNLGASCNAKPDLYTTKQGNHLTEPFPGFYDE</sequence>
<evidence type="ECO:0000313" key="2">
    <source>
        <dbReference type="Proteomes" id="UP000231701"/>
    </source>
</evidence>
<accession>A0A2K8L405</accession>
<proteinExistence type="predicted"/>
<evidence type="ECO:0000313" key="1">
    <source>
        <dbReference type="EMBL" id="ATX79694.1"/>
    </source>
</evidence>
<dbReference type="Proteomes" id="UP000231701">
    <property type="component" value="Chromosome"/>
</dbReference>
<dbReference type="EMBL" id="CP018799">
    <property type="protein sequence ID" value="ATX79694.1"/>
    <property type="molecule type" value="Genomic_DNA"/>
</dbReference>
<name>A0A2K8L405_MARES</name>
<dbReference type="AlphaFoldDB" id="A0A2K8L405"/>
<reference evidence="1 2" key="1">
    <citation type="submission" date="2016-12" db="EMBL/GenBank/DDBJ databases">
        <title>Isolation and genomic insights into novel planktonic Zetaproteobacteria from stratified waters of the Chesapeake Bay.</title>
        <authorList>
            <person name="McAllister S.M."/>
            <person name="Kato S."/>
            <person name="Chan C.S."/>
            <person name="Chiu B.K."/>
            <person name="Field E.K."/>
        </authorList>
    </citation>
    <scope>NUCLEOTIDE SEQUENCE [LARGE SCALE GENOMIC DNA]</scope>
    <source>
        <strain evidence="1 2">CP-5</strain>
    </source>
</reference>
<dbReference type="KEGG" id="maes:Ga0123461_1276"/>
<keyword evidence="2" id="KW-1185">Reference proteome</keyword>